<dbReference type="InterPro" id="IPR011333">
    <property type="entry name" value="SKP1/BTB/POZ_sf"/>
</dbReference>
<dbReference type="GO" id="GO:0097602">
    <property type="term" value="F:cullin family protein binding"/>
    <property type="evidence" value="ECO:0000318"/>
    <property type="project" value="GO_Central"/>
</dbReference>
<dbReference type="SMR" id="A0A3Q7GT44"/>
<evidence type="ECO:0000259" key="3">
    <source>
        <dbReference type="Pfam" id="PF03931"/>
    </source>
</evidence>
<dbReference type="Proteomes" id="UP000004994">
    <property type="component" value="Chromosome 6"/>
</dbReference>
<dbReference type="GO" id="GO:0005737">
    <property type="term" value="C:cytoplasm"/>
    <property type="evidence" value="ECO:0000318"/>
    <property type="project" value="GO_Central"/>
</dbReference>
<evidence type="ECO:0000256" key="1">
    <source>
        <dbReference type="ARBA" id="ARBA00004906"/>
    </source>
</evidence>
<feature type="domain" description="SKP1 component POZ" evidence="3">
    <location>
        <begin position="6"/>
        <end position="50"/>
    </location>
</feature>
<dbReference type="Pfam" id="PF03931">
    <property type="entry name" value="Skp1_POZ"/>
    <property type="match status" value="1"/>
</dbReference>
<dbReference type="InterPro" id="IPR016073">
    <property type="entry name" value="Skp1_comp_POZ"/>
</dbReference>
<dbReference type="InterPro" id="IPR016897">
    <property type="entry name" value="SKP1"/>
</dbReference>
<reference evidence="4" key="1">
    <citation type="journal article" date="2012" name="Nature">
        <title>The tomato genome sequence provides insights into fleshy fruit evolution.</title>
        <authorList>
            <consortium name="Tomato Genome Consortium"/>
        </authorList>
    </citation>
    <scope>NUCLEOTIDE SEQUENCE [LARGE SCALE GENOMIC DNA]</scope>
    <source>
        <strain evidence="4">cv. Heinz 1706</strain>
    </source>
</reference>
<dbReference type="EnsemblPlants" id="Solyc06g009867.1.1">
    <property type="protein sequence ID" value="Solyc06g009867.1.1"/>
    <property type="gene ID" value="Solyc06g009867.1"/>
</dbReference>
<evidence type="ECO:0008006" key="6">
    <source>
        <dbReference type="Google" id="ProtNLM"/>
    </source>
</evidence>
<reference evidence="4" key="2">
    <citation type="submission" date="2019-01" db="UniProtKB">
        <authorList>
            <consortium name="EnsemblPlants"/>
        </authorList>
    </citation>
    <scope>IDENTIFICATION</scope>
    <source>
        <strain evidence="4">cv. Heinz 1706</strain>
    </source>
</reference>
<comment type="pathway">
    <text evidence="1">Protein modification; protein ubiquitination.</text>
</comment>
<evidence type="ECO:0000313" key="5">
    <source>
        <dbReference type="Proteomes" id="UP000004994"/>
    </source>
</evidence>
<accession>A0A3Q7GT44</accession>
<dbReference type="OMA" id="ICKENQW"/>
<organism evidence="4">
    <name type="scientific">Solanum lycopersicum</name>
    <name type="common">Tomato</name>
    <name type="synonym">Lycopersicon esculentum</name>
    <dbReference type="NCBI Taxonomy" id="4081"/>
    <lineage>
        <taxon>Eukaryota</taxon>
        <taxon>Viridiplantae</taxon>
        <taxon>Streptophyta</taxon>
        <taxon>Embryophyta</taxon>
        <taxon>Tracheophyta</taxon>
        <taxon>Spermatophyta</taxon>
        <taxon>Magnoliopsida</taxon>
        <taxon>eudicotyledons</taxon>
        <taxon>Gunneridae</taxon>
        <taxon>Pentapetalae</taxon>
        <taxon>asterids</taxon>
        <taxon>lamiids</taxon>
        <taxon>Solanales</taxon>
        <taxon>Solanaceae</taxon>
        <taxon>Solanoideae</taxon>
        <taxon>Solaneae</taxon>
        <taxon>Solanum</taxon>
        <taxon>Solanum subgen. Lycopersicon</taxon>
    </lineage>
</organism>
<dbReference type="Gramene" id="Solyc06g009867.1.1">
    <property type="protein sequence ID" value="Solyc06g009867.1.1"/>
    <property type="gene ID" value="Solyc06g009867.1"/>
</dbReference>
<dbReference type="InterPro" id="IPR016072">
    <property type="entry name" value="Skp1_comp_dimer"/>
</dbReference>
<protein>
    <recommendedName>
        <fullName evidence="6">SKP1 component dimerisation domain-containing protein</fullName>
    </recommendedName>
</protein>
<evidence type="ECO:0000259" key="2">
    <source>
        <dbReference type="Pfam" id="PF01466"/>
    </source>
</evidence>
<dbReference type="Pfam" id="PF01466">
    <property type="entry name" value="Skp1"/>
    <property type="match status" value="1"/>
</dbReference>
<dbReference type="GO" id="GO:0005634">
    <property type="term" value="C:nucleus"/>
    <property type="evidence" value="ECO:0000318"/>
    <property type="project" value="GO_Central"/>
</dbReference>
<keyword evidence="5" id="KW-1185">Reference proteome</keyword>
<dbReference type="PANTHER" id="PTHR11165">
    <property type="entry name" value="SKP1"/>
    <property type="match status" value="1"/>
</dbReference>
<proteinExistence type="predicted"/>
<dbReference type="AlphaFoldDB" id="A0A3Q7GT44"/>
<dbReference type="GO" id="GO:0031146">
    <property type="term" value="P:SCF-dependent proteasomal ubiquitin-dependent protein catabolic process"/>
    <property type="evidence" value="ECO:0000318"/>
    <property type="project" value="GO_Central"/>
</dbReference>
<feature type="domain" description="SKP1 component dimerisation" evidence="2">
    <location>
        <begin position="81"/>
        <end position="116"/>
    </location>
</feature>
<dbReference type="InterPro" id="IPR036296">
    <property type="entry name" value="SKP1-like_dim_sf"/>
</dbReference>
<dbReference type="InParanoid" id="A0A3Q7GT44"/>
<dbReference type="STRING" id="4081.A0A3Q7GT44"/>
<dbReference type="Gene3D" id="3.30.710.10">
    <property type="entry name" value="Potassium Channel Kv1.1, Chain A"/>
    <property type="match status" value="1"/>
</dbReference>
<name>A0A3Q7GT44_SOLLC</name>
<evidence type="ECO:0000313" key="4">
    <source>
        <dbReference type="EnsemblPlants" id="Solyc06g009867.1.1"/>
    </source>
</evidence>
<sequence>MSSKKLIPLKTSDDEEFKVNKSVKSEVIKSLLEEDVTEVQLKNFDQNFLKISHSELLDVHLAATYLDDKQSDEVLFQDFLDRITWKTLEEMHEVFRIMNDYTLEEEELVRRENAWAFK</sequence>
<dbReference type="SUPFAM" id="SSF81382">
    <property type="entry name" value="Skp1 dimerisation domain-like"/>
    <property type="match status" value="1"/>
</dbReference>